<gene>
    <name evidence="1" type="ORF">K435DRAFT_879163</name>
</gene>
<dbReference type="EMBL" id="ML180896">
    <property type="protein sequence ID" value="THU76482.1"/>
    <property type="molecule type" value="Genomic_DNA"/>
</dbReference>
<evidence type="ECO:0000313" key="2">
    <source>
        <dbReference type="Proteomes" id="UP000297245"/>
    </source>
</evidence>
<protein>
    <submittedName>
        <fullName evidence="1">Uncharacterized protein</fullName>
    </submittedName>
</protein>
<dbReference type="AlphaFoldDB" id="A0A4S8KLT1"/>
<dbReference type="OrthoDB" id="3063894at2759"/>
<keyword evidence="2" id="KW-1185">Reference proteome</keyword>
<accession>A0A4S8KLT1</accession>
<proteinExistence type="predicted"/>
<name>A0A4S8KLT1_DENBC</name>
<dbReference type="Proteomes" id="UP000297245">
    <property type="component" value="Unassembled WGS sequence"/>
</dbReference>
<organism evidence="1 2">
    <name type="scientific">Dendrothele bispora (strain CBS 962.96)</name>
    <dbReference type="NCBI Taxonomy" id="1314807"/>
    <lineage>
        <taxon>Eukaryota</taxon>
        <taxon>Fungi</taxon>
        <taxon>Dikarya</taxon>
        <taxon>Basidiomycota</taxon>
        <taxon>Agaricomycotina</taxon>
        <taxon>Agaricomycetes</taxon>
        <taxon>Agaricomycetidae</taxon>
        <taxon>Agaricales</taxon>
        <taxon>Agaricales incertae sedis</taxon>
        <taxon>Dendrothele</taxon>
    </lineage>
</organism>
<evidence type="ECO:0000313" key="1">
    <source>
        <dbReference type="EMBL" id="THU76482.1"/>
    </source>
</evidence>
<reference evidence="1 2" key="1">
    <citation type="journal article" date="2019" name="Nat. Ecol. Evol.">
        <title>Megaphylogeny resolves global patterns of mushroom evolution.</title>
        <authorList>
            <person name="Varga T."/>
            <person name="Krizsan K."/>
            <person name="Foldi C."/>
            <person name="Dima B."/>
            <person name="Sanchez-Garcia M."/>
            <person name="Sanchez-Ramirez S."/>
            <person name="Szollosi G.J."/>
            <person name="Szarkandi J.G."/>
            <person name="Papp V."/>
            <person name="Albert L."/>
            <person name="Andreopoulos W."/>
            <person name="Angelini C."/>
            <person name="Antonin V."/>
            <person name="Barry K.W."/>
            <person name="Bougher N.L."/>
            <person name="Buchanan P."/>
            <person name="Buyck B."/>
            <person name="Bense V."/>
            <person name="Catcheside P."/>
            <person name="Chovatia M."/>
            <person name="Cooper J."/>
            <person name="Damon W."/>
            <person name="Desjardin D."/>
            <person name="Finy P."/>
            <person name="Geml J."/>
            <person name="Haridas S."/>
            <person name="Hughes K."/>
            <person name="Justo A."/>
            <person name="Karasinski D."/>
            <person name="Kautmanova I."/>
            <person name="Kiss B."/>
            <person name="Kocsube S."/>
            <person name="Kotiranta H."/>
            <person name="LaButti K.M."/>
            <person name="Lechner B.E."/>
            <person name="Liimatainen K."/>
            <person name="Lipzen A."/>
            <person name="Lukacs Z."/>
            <person name="Mihaltcheva S."/>
            <person name="Morgado L.N."/>
            <person name="Niskanen T."/>
            <person name="Noordeloos M.E."/>
            <person name="Ohm R.A."/>
            <person name="Ortiz-Santana B."/>
            <person name="Ovrebo C."/>
            <person name="Racz N."/>
            <person name="Riley R."/>
            <person name="Savchenko A."/>
            <person name="Shiryaev A."/>
            <person name="Soop K."/>
            <person name="Spirin V."/>
            <person name="Szebenyi C."/>
            <person name="Tomsovsky M."/>
            <person name="Tulloss R.E."/>
            <person name="Uehling J."/>
            <person name="Grigoriev I.V."/>
            <person name="Vagvolgyi C."/>
            <person name="Papp T."/>
            <person name="Martin F.M."/>
            <person name="Miettinen O."/>
            <person name="Hibbett D.S."/>
            <person name="Nagy L.G."/>
        </authorList>
    </citation>
    <scope>NUCLEOTIDE SEQUENCE [LARGE SCALE GENOMIC DNA]</scope>
    <source>
        <strain evidence="1 2">CBS 962.96</strain>
    </source>
</reference>
<sequence length="71" mass="7892">MPFSDAETRAIQAQALWAQVSSKALETLFEDPEMLKLLGMLRKEAVNIMPTAKVLGSRLLNDAVGQVHTFY</sequence>